<name>A0AC34GTD9_9BILA</name>
<organism evidence="1 2">
    <name type="scientific">Panagrolaimus sp. ES5</name>
    <dbReference type="NCBI Taxonomy" id="591445"/>
    <lineage>
        <taxon>Eukaryota</taxon>
        <taxon>Metazoa</taxon>
        <taxon>Ecdysozoa</taxon>
        <taxon>Nematoda</taxon>
        <taxon>Chromadorea</taxon>
        <taxon>Rhabditida</taxon>
        <taxon>Tylenchina</taxon>
        <taxon>Panagrolaimomorpha</taxon>
        <taxon>Panagrolaimoidea</taxon>
        <taxon>Panagrolaimidae</taxon>
        <taxon>Panagrolaimus</taxon>
    </lineage>
</organism>
<accession>A0AC34GTD9</accession>
<evidence type="ECO:0000313" key="2">
    <source>
        <dbReference type="WBParaSite" id="ES5_v2.g8057.t1"/>
    </source>
</evidence>
<sequence>MKNSEPLNTCHQDLQINGYLPDIDAEEAAMSEAADLSHDSYDYYQELFVSGSVSIQQPLELLVNAITNSFLPSIKVRCCSGRASTSTGRTATNNNRTSSLGTAPIRTKPSAPGSVAGRASLSTEEKQAKKSGVGFFHRTNDRFYSRNGGFESSSGSDDTSSSTTDDEGLQQADEKNRSQSTKRIQPISSSLNKVPQGRRNTVRNGSLPNRLSQTSSTTSRTSSVNSINRITTKKSTTSTNQTIIQSKQRSSSTISIQRKMGSFNNSIQKTTALRSSSANPGTSKTSGMSSIQKALNVEKAQLPSSSFQHRPVTPEDERQKRLEDAAEVLRHHAFHSDELLPSSNQQLNINSIQATSILNSNSCLTQTFFEPSTVTQPVNQQHHHHIQSQNDIIMQQQQNFQHPHSSRNVHQQLYESPPHPISQPTSHDNQVYLPQQQHQQQQLSTRTPPNLQQILSPNQHFSQMGPQSFVNMPNSMPPTIQSLPYSAAVPSQSYSHYNSFNYQSPPAEYFSTQFSGVPQDLSQHNSPIVSNSINQTSPQTYEQQSPYQPLQRPIQRRSNPSASMQMQQQHYSSPTDTVQYINSPITPMSNPHPSPLPIPPPPYPINNGPVTYTSGGWEQPQQQFMMQQIPWHHGQQFRSPQHPPINLLQPGPGMYSVPPDCYGYPAPTGIPTMPETPSKTSKTPAKKKKTPPKESTLNRLLSTPVRIPIVQQQQILQQQQIPSMRPQVMPQHLSQSNPRQLYPQEGIISLQHQRMQTVHPRLNMQQHQSQSSNMQPQIRQYYMVPANGHPNMQILSHPQQIQLRPHQSFQQVVQPQHQQQYTHQSSMPQQVQFHQLSLASPQQLQQPMSQPDQMETYITSPLQQQPPHRMLQQSNQRPASLPHHHMQQQNPQHIHQQRYTNFGSESISNNPVVPQINSPYSNGPMPLPSTPVLSNPMSANFYPQNEVPINASPEKFQYSPNNPQLPNRLSNFNNTLLYNPNSSISPYTSPLATATPSPPKTPQGKRGYIRKATNNDETGEIAKRMKESSSLQSPVVRVTTTEQPRPSTSYTVDHRIIRTTTSAIQVHSQSSGTYVSSSMNKSSQNLSYTSAFNQQTNPQLKVVFGLQEHSSPFAEANNFYNCPTFDTTRSKEPIVEDASKNQASVSSQNLSHHSSDMTDQSNPTSSSNSIMPVSTEQIIYSLQSEELDEIDPCEEFLDPEVIHGISHSFSILETSEASKEHEHEGNVEEVIESKMHVENNSELTEASEHKDSTQNEEPEQEIEKEFEYSAQIVKEVEDSESTGNVEARTEKVDDVGENTQMSSIFEKDVISSDEQNNTTEIEEPQVVKEIDSSLTEHSEVEEHEADGNAETTVEKDFTADTTEENNSQMTQVYDEPEIPADHHKDAPQIEEPEDEKETEASASLSLTTEVEQTEAERNVADINEKRNSQMAEIIEEATIPHDEQLDVTQTEEPEAEEKTESTSRFSNATEIEEGEIIDSDESIKTEDDEILDSEFDKRNYRKRSRSVESDKNPVVEEKRLKLSTESPSVSPKSVEDNGLHQEFERIDIIDEESLAAKVPSKDDANLMQPVNETIEEPKLQQPEIIDEELLLADSPTQDSPAGCSNHNSEELNETEVCVNEEKEDNLPESSSLEAADEVSLIANSPVVNSPITTVTQNVNEVDNVGHGSLDVTENEWNSKDSENDQSIDEEFLLADTPPIEEPMEVSENPAEEIIILNTSENHVDEMMNEVVMDVEMLELTDDNDEDTPPSYEELLKHCGEDLSIGNNESLSKFGANAAMDAATTICTLNIIRNEVYQIISDLSSSTSVEQSIMINLINETVDSELAKVKDKYLAIIKVIDKTLETSTTKFGMGSGNRFEGAIYEVLIPLYTAAVKWEKQENKNPEFYLNIKYVKKLLLSMVANFGSNDSTNIWHELFTLQIFTTPERLNIFYQLLMKSINICTFLDEYFSLINDLFNVTQLAAALFIKDYKEFKKRDPMLAKVIAAAVKHVRELSPELRSRIIFQFQVRLYKFLHKFENSNILPEAYSFVSTLSWDVKTFGNSRDLPTGYLPILQKIHPTVDKIFKETLKELHKSGTIEIKGWIYNLSKSILQSNFMATIVRNTNTLEKEVQEALFAVIIPSLLKLVLSVPHLFVAADPYHSLELVPSIFEDALPILNKAAEDIHDQMPVPFMPFATIMGAIKDHESQSTNSLLKTCQNLYLTLKNAPSNIPEAIQAERRRCSNKTLYEKIHREYVRRQMAKSDIEKYEMDANKLDLKHLHLLISKLFSTKTLEIPPRIIAGIKEGDKEAVSTEKIFRARMISKCCGIFKEVLDSVPIRQKLEFMIDHPLLNEKQKIDDILNVHQFGEDMLGCFTAFIGLLSLPNNKILGDPKSSTFFNSIKERRNAIYYYAIKNSALIKNNKPPIPIQILKKDNPIYEILVQIFVTAEMKRILCCPDNVSSYLYLALIINDIPGISIADVSQQLFDACGISDKKVEFFATANFSKDLETKIETIMNKRLEKLVKNISSRVNTTGIPRISHHQLSGCQTRINQLKCLIIEIMATFWNPHKLLLGVGLTLECRSKIQYAIKELGKLLLTGFNHMGKTTVTVENLKDMILDEMGHIRGESFMNFENSSLYGFVLYIQKIFKIKSIFSSILIILYMSTITNQKQLYAERLKLAQRISRETTLLKIFGLKNSELSPIGIINARNQLMHLEKIFEADYVFHASESDPEIFYIFLDHPFKEQYKELLSALEGDCREIKQRFPFHVNNQRNLYHPNTICHQSTNRFGQSPDTPLINIIPKNINIERSSKEVPENFHYFSRC</sequence>
<dbReference type="Proteomes" id="UP000887579">
    <property type="component" value="Unplaced"/>
</dbReference>
<dbReference type="WBParaSite" id="ES5_v2.g8057.t1">
    <property type="protein sequence ID" value="ES5_v2.g8057.t1"/>
    <property type="gene ID" value="ES5_v2.g8057"/>
</dbReference>
<evidence type="ECO:0000313" key="1">
    <source>
        <dbReference type="Proteomes" id="UP000887579"/>
    </source>
</evidence>
<reference evidence="2" key="1">
    <citation type="submission" date="2022-11" db="UniProtKB">
        <authorList>
            <consortium name="WormBaseParasite"/>
        </authorList>
    </citation>
    <scope>IDENTIFICATION</scope>
</reference>
<protein>
    <submittedName>
        <fullName evidence="2">Uncharacterized protein</fullName>
    </submittedName>
</protein>
<proteinExistence type="predicted"/>